<evidence type="ECO:0000256" key="2">
    <source>
        <dbReference type="ARBA" id="ARBA00022448"/>
    </source>
</evidence>
<evidence type="ECO:0000256" key="4">
    <source>
        <dbReference type="ARBA" id="ARBA00022840"/>
    </source>
</evidence>
<gene>
    <name evidence="6" type="ORF">DesfrDRAFT_2916</name>
</gene>
<dbReference type="InterPro" id="IPR003593">
    <property type="entry name" value="AAA+_ATPase"/>
</dbReference>
<dbReference type="GO" id="GO:0015833">
    <property type="term" value="P:peptide transport"/>
    <property type="evidence" value="ECO:0007669"/>
    <property type="project" value="InterPro"/>
</dbReference>
<dbReference type="EMBL" id="AECZ01000021">
    <property type="protein sequence ID" value="EFL50350.1"/>
    <property type="molecule type" value="Genomic_DNA"/>
</dbReference>
<comment type="similarity">
    <text evidence="1">Belongs to the ABC transporter superfamily.</text>
</comment>
<dbReference type="eggNOG" id="COG4608">
    <property type="taxonomic scope" value="Bacteria"/>
</dbReference>
<dbReference type="GO" id="GO:0055085">
    <property type="term" value="P:transmembrane transport"/>
    <property type="evidence" value="ECO:0007669"/>
    <property type="project" value="UniProtKB-ARBA"/>
</dbReference>
<dbReference type="SUPFAM" id="SSF52540">
    <property type="entry name" value="P-loop containing nucleoside triphosphate hydrolases"/>
    <property type="match status" value="1"/>
</dbReference>
<comment type="caution">
    <text evidence="6">The sequence shown here is derived from an EMBL/GenBank/DDBJ whole genome shotgun (WGS) entry which is preliminary data.</text>
</comment>
<dbReference type="InterPro" id="IPR003439">
    <property type="entry name" value="ABC_transporter-like_ATP-bd"/>
</dbReference>
<dbReference type="PROSITE" id="PS00211">
    <property type="entry name" value="ABC_TRANSPORTER_1"/>
    <property type="match status" value="1"/>
</dbReference>
<accession>E1JZ67</accession>
<sequence length="333" mass="35851">MGTLGREETKPENGTPVLDMVGVRRHYVSRQGFFSAATRTVRAVDGVDLTVAPGETLGLVGESGCGKSTLARLAVGLESPNTGSVRLDGHDPWEGGREMRRKLPGLVQMIFQDPFASLNPRLPIGWSVAEGLRAAGMDRAKRRERVLELLSLVGLLPEHAKRFPHQFSGGQRQRVAVARGLALSPRLLVCDEPVSALDVSVQAQVINLLADLKERLGLAYLFISHDLAVVGHLSDRVAVMYLGRVVELAPAEALYDAPLHPYTRALLAAAPSIDPARRLPAPLSGDTPDPAAMPHGCRFHPRCALAVPECAADEPELTQVVPGHFVRCPRVAP</sequence>
<dbReference type="InterPro" id="IPR027417">
    <property type="entry name" value="P-loop_NTPase"/>
</dbReference>
<dbReference type="InterPro" id="IPR017871">
    <property type="entry name" value="ABC_transporter-like_CS"/>
</dbReference>
<dbReference type="STRING" id="596151.DesfrDRAFT_2916"/>
<keyword evidence="2" id="KW-0813">Transport</keyword>
<keyword evidence="3" id="KW-0547">Nucleotide-binding</keyword>
<dbReference type="FunFam" id="3.40.50.300:FF:000016">
    <property type="entry name" value="Oligopeptide ABC transporter ATP-binding component"/>
    <property type="match status" value="1"/>
</dbReference>
<proteinExistence type="inferred from homology"/>
<keyword evidence="7" id="KW-1185">Reference proteome</keyword>
<dbReference type="RefSeq" id="WP_005995068.1">
    <property type="nucleotide sequence ID" value="NZ_AECZ01000021.1"/>
</dbReference>
<dbReference type="SMART" id="SM00382">
    <property type="entry name" value="AAA"/>
    <property type="match status" value="1"/>
</dbReference>
<dbReference type="PANTHER" id="PTHR43776">
    <property type="entry name" value="TRANSPORT ATP-BINDING PROTEIN"/>
    <property type="match status" value="1"/>
</dbReference>
<dbReference type="InterPro" id="IPR050319">
    <property type="entry name" value="ABC_transp_ATP-bind"/>
</dbReference>
<dbReference type="CDD" id="cd03257">
    <property type="entry name" value="ABC_NikE_OppD_transporters"/>
    <property type="match status" value="1"/>
</dbReference>
<organism evidence="6 7">
    <name type="scientific">Solidesulfovibrio fructosivorans JJ]</name>
    <dbReference type="NCBI Taxonomy" id="596151"/>
    <lineage>
        <taxon>Bacteria</taxon>
        <taxon>Pseudomonadati</taxon>
        <taxon>Thermodesulfobacteriota</taxon>
        <taxon>Desulfovibrionia</taxon>
        <taxon>Desulfovibrionales</taxon>
        <taxon>Desulfovibrionaceae</taxon>
        <taxon>Solidesulfovibrio</taxon>
    </lineage>
</organism>
<evidence type="ECO:0000256" key="1">
    <source>
        <dbReference type="ARBA" id="ARBA00005417"/>
    </source>
</evidence>
<evidence type="ECO:0000259" key="5">
    <source>
        <dbReference type="PROSITE" id="PS50893"/>
    </source>
</evidence>
<dbReference type="PANTHER" id="PTHR43776:SF7">
    <property type="entry name" value="D,D-DIPEPTIDE TRANSPORT ATP-BINDING PROTEIN DDPF-RELATED"/>
    <property type="match status" value="1"/>
</dbReference>
<dbReference type="GO" id="GO:0016887">
    <property type="term" value="F:ATP hydrolysis activity"/>
    <property type="evidence" value="ECO:0007669"/>
    <property type="project" value="InterPro"/>
</dbReference>
<keyword evidence="4" id="KW-0067">ATP-binding</keyword>
<dbReference type="PROSITE" id="PS50893">
    <property type="entry name" value="ABC_TRANSPORTER_2"/>
    <property type="match status" value="1"/>
</dbReference>
<evidence type="ECO:0000313" key="7">
    <source>
        <dbReference type="Proteomes" id="UP000006250"/>
    </source>
</evidence>
<evidence type="ECO:0000256" key="3">
    <source>
        <dbReference type="ARBA" id="ARBA00022741"/>
    </source>
</evidence>
<dbReference type="Pfam" id="PF08352">
    <property type="entry name" value="oligo_HPY"/>
    <property type="match status" value="1"/>
</dbReference>
<dbReference type="OrthoDB" id="9809450at2"/>
<dbReference type="InterPro" id="IPR013563">
    <property type="entry name" value="Oligopep_ABC_C"/>
</dbReference>
<dbReference type="NCBIfam" id="TIGR01727">
    <property type="entry name" value="oligo_HPY"/>
    <property type="match status" value="1"/>
</dbReference>
<protein>
    <submittedName>
        <fullName evidence="6">Oligopeptide/dipeptide ABC transporter, ATPase subunit</fullName>
    </submittedName>
</protein>
<reference evidence="6 7" key="1">
    <citation type="submission" date="2010-08" db="EMBL/GenBank/DDBJ databases">
        <title>The draft genome of Desulfovibrio fructosovorans JJ.</title>
        <authorList>
            <consortium name="US DOE Joint Genome Institute (JGI-PGF)"/>
            <person name="Lucas S."/>
            <person name="Copeland A."/>
            <person name="Lapidus A."/>
            <person name="Cheng J.-F."/>
            <person name="Bruce D."/>
            <person name="Goodwin L."/>
            <person name="Pitluck S."/>
            <person name="Land M.L."/>
            <person name="Hauser L."/>
            <person name="Chang Y.-J."/>
            <person name="Jeffries C."/>
            <person name="Wall J.D."/>
            <person name="Stahl D.A."/>
            <person name="Arkin A.P."/>
            <person name="Dehal P."/>
            <person name="Stolyar S.M."/>
            <person name="Hazen T.C."/>
            <person name="Woyke T.J."/>
        </authorList>
    </citation>
    <scope>NUCLEOTIDE SEQUENCE [LARGE SCALE GENOMIC DNA]</scope>
    <source>
        <strain evidence="6 7">JJ</strain>
    </source>
</reference>
<dbReference type="AlphaFoldDB" id="E1JZ67"/>
<dbReference type="Pfam" id="PF00005">
    <property type="entry name" value="ABC_tran"/>
    <property type="match status" value="1"/>
</dbReference>
<dbReference type="Proteomes" id="UP000006250">
    <property type="component" value="Unassembled WGS sequence"/>
</dbReference>
<dbReference type="GO" id="GO:0005524">
    <property type="term" value="F:ATP binding"/>
    <property type="evidence" value="ECO:0007669"/>
    <property type="project" value="UniProtKB-KW"/>
</dbReference>
<name>E1JZ67_SOLFR</name>
<evidence type="ECO:0000313" key="6">
    <source>
        <dbReference type="EMBL" id="EFL50350.1"/>
    </source>
</evidence>
<feature type="domain" description="ABC transporter" evidence="5">
    <location>
        <begin position="23"/>
        <end position="267"/>
    </location>
</feature>
<dbReference type="Gene3D" id="3.40.50.300">
    <property type="entry name" value="P-loop containing nucleotide triphosphate hydrolases"/>
    <property type="match status" value="1"/>
</dbReference>